<dbReference type="AlphaFoldDB" id="B3JED3"/>
<sequence length="471" mass="54625">MNKKQEEGIDRNWHPEFQKYTEAIVSASEYEGLYFERKKDTQIKWVATKKSSAGQKRLAWWNKKCEELGIPVKSGNYAVAVREIHPTKKHVCQICGKALSIYYEYPTKQTLSRINQKLGTKLKQTDYTIKEIIEQFCKNTNDLQNIAHIFKVKSFTDTADLIRQIYDTHVAKCSGKLSPGAMSNCPDRFDGYHSDGLCCRQFTDKGRHTDNMKTYVQDRRAYEEWSDGNYNLANRLMGEYQKAPKCTCPVCGETAKMTADHIGPISLGFCHSTNFAPKCKACNSAKNNRLSLSDVRKLLTLEADGNQVVSWHSQYIWDKYKNTITSDKDARKLSSLMLKCHQNVLKLFSLIYKKGGKEFLQTYLHPEYSMYDYRFSDFNPLEPDKLKIHESPLDSENKRKNQKRYLRIAFESLKEFDMKENRKVTFYTDQFPQETAAVIQSIKARNFTQADQEVRKLITLLCDKIITSESE</sequence>
<accession>B3JED3</accession>
<organism evidence="1 2">
    <name type="scientific">Phocaeicola coprocola DSM 17136</name>
    <dbReference type="NCBI Taxonomy" id="470145"/>
    <lineage>
        <taxon>Bacteria</taxon>
        <taxon>Pseudomonadati</taxon>
        <taxon>Bacteroidota</taxon>
        <taxon>Bacteroidia</taxon>
        <taxon>Bacteroidales</taxon>
        <taxon>Bacteroidaceae</taxon>
        <taxon>Phocaeicola</taxon>
    </lineage>
</organism>
<dbReference type="GO" id="GO:0004519">
    <property type="term" value="F:endonuclease activity"/>
    <property type="evidence" value="ECO:0007669"/>
    <property type="project" value="UniProtKB-KW"/>
</dbReference>
<dbReference type="HOGENOM" id="CLU_037115_0_0_10"/>
<dbReference type="EMBL" id="ABIY02000022">
    <property type="protein sequence ID" value="EDV02665.1"/>
    <property type="molecule type" value="Genomic_DNA"/>
</dbReference>
<dbReference type="RefSeq" id="WP_007567972.1">
    <property type="nucleotide sequence ID" value="NZ_DS981465.1"/>
</dbReference>
<dbReference type="STRING" id="470145.BACCOP_00224"/>
<gene>
    <name evidence="1" type="ORF">BACCOP_00224</name>
</gene>
<keyword evidence="1" id="KW-0540">Nuclease</keyword>
<dbReference type="eggNOG" id="ENOG502Z8IU">
    <property type="taxonomic scope" value="Bacteria"/>
</dbReference>
<dbReference type="InterPro" id="IPR014328">
    <property type="entry name" value="Restrct_endonuc_II_Alw26I"/>
</dbReference>
<dbReference type="Proteomes" id="UP000003146">
    <property type="component" value="Unassembled WGS sequence"/>
</dbReference>
<proteinExistence type="predicted"/>
<name>B3JED3_9BACT</name>
<dbReference type="Pfam" id="PF09665">
    <property type="entry name" value="RE_Alw26IDE"/>
    <property type="match status" value="1"/>
</dbReference>
<evidence type="ECO:0000313" key="1">
    <source>
        <dbReference type="EMBL" id="EDV02665.1"/>
    </source>
</evidence>
<reference evidence="1 2" key="2">
    <citation type="submission" date="2008-04" db="EMBL/GenBank/DDBJ databases">
        <authorList>
            <person name="Fulton L."/>
            <person name="Clifton S."/>
            <person name="Fulton B."/>
            <person name="Xu J."/>
            <person name="Minx P."/>
            <person name="Pepin K.H."/>
            <person name="Johnson M."/>
            <person name="Thiruvilangam P."/>
            <person name="Bhonagiri V."/>
            <person name="Nash W.E."/>
            <person name="Mardis E.R."/>
            <person name="Wilson R.K."/>
        </authorList>
    </citation>
    <scope>NUCLEOTIDE SEQUENCE [LARGE SCALE GENOMIC DNA]</scope>
    <source>
        <strain evidence="1 2">DSM 17136</strain>
    </source>
</reference>
<evidence type="ECO:0000313" key="2">
    <source>
        <dbReference type="Proteomes" id="UP000003146"/>
    </source>
</evidence>
<keyword evidence="1" id="KW-0255">Endonuclease</keyword>
<keyword evidence="1" id="KW-0378">Hydrolase</keyword>
<dbReference type="OrthoDB" id="7051980at2"/>
<dbReference type="Gene3D" id="1.10.30.50">
    <property type="match status" value="1"/>
</dbReference>
<comment type="caution">
    <text evidence="1">The sequence shown here is derived from an EMBL/GenBank/DDBJ whole genome shotgun (WGS) entry which is preliminary data.</text>
</comment>
<protein>
    <submittedName>
        <fullName evidence="1">Putative type II restriction endonuclease, Alw26I/Eco31I/Esp3I family</fullName>
    </submittedName>
</protein>
<reference evidence="1 2" key="1">
    <citation type="submission" date="2008-04" db="EMBL/GenBank/DDBJ databases">
        <title>Draft genome sequence of Bacteroides coprocola (DSM 17136).</title>
        <authorList>
            <person name="Sudarsanam P."/>
            <person name="Ley R."/>
            <person name="Guruge J."/>
            <person name="Turnbaugh P.J."/>
            <person name="Mahowald M."/>
            <person name="Liep D."/>
            <person name="Gordon J."/>
        </authorList>
    </citation>
    <scope>NUCLEOTIDE SEQUENCE [LARGE SCALE GENOMIC DNA]</scope>
    <source>
        <strain evidence="1 2">DSM 17136</strain>
    </source>
</reference>